<dbReference type="Gene3D" id="3.30.559.30">
    <property type="entry name" value="Nonribosomal peptide synthetase, condensation domain"/>
    <property type="match status" value="1"/>
</dbReference>
<protein>
    <recommendedName>
        <fullName evidence="1">Condensation domain-containing protein</fullName>
    </recommendedName>
</protein>
<evidence type="ECO:0000313" key="3">
    <source>
        <dbReference type="Proteomes" id="UP000565089"/>
    </source>
</evidence>
<dbReference type="SUPFAM" id="SSF52777">
    <property type="entry name" value="CoA-dependent acyltransferases"/>
    <property type="match status" value="2"/>
</dbReference>
<comment type="caution">
    <text evidence="2">The sequence shown here is derived from an EMBL/GenBank/DDBJ whole genome shotgun (WGS) entry which is preliminary data.</text>
</comment>
<dbReference type="GO" id="GO:0031177">
    <property type="term" value="F:phosphopantetheine binding"/>
    <property type="evidence" value="ECO:0007669"/>
    <property type="project" value="TreeGrafter"/>
</dbReference>
<dbReference type="RefSeq" id="WP_184913925.1">
    <property type="nucleotide sequence ID" value="NZ_JACHMS010000001.1"/>
</dbReference>
<dbReference type="GO" id="GO:0005829">
    <property type="term" value="C:cytosol"/>
    <property type="evidence" value="ECO:0007669"/>
    <property type="project" value="TreeGrafter"/>
</dbReference>
<evidence type="ECO:0000313" key="2">
    <source>
        <dbReference type="EMBL" id="MBB4716733.1"/>
    </source>
</evidence>
<dbReference type="Pfam" id="PF00668">
    <property type="entry name" value="Condensation"/>
    <property type="match status" value="1"/>
</dbReference>
<sequence>MSQAKTAPLTFGQLSVLRDLDLSGPDEQSDGNLPLVLDVPSGTGVDEATAAWARLVERHEALRTVYDRRAAEPTQTVQPFQGVRLDTVELPAPTREAALDVAGEWAEEEIRFDVEHSWRAAVGVHQGVATHLVCVVHHLAVDSAACTLLEDEFRTLVSGGTLAPDPPQPVDLALEQHGDEQQRSQTIEFWLDEWRGFVEEDRQGGDRSRRHRAALYSERAQDAARAVSERLSVSVQSVVLGAAALVLFDLRGRDRATFGLLAGNRMDKRWQTLLSSMNQLAPMTVAADRDAAPAVFLRMLYMNSLERLLHGSYSIDELRARLTETGCANPDPLQFDCYFNYLGDIAEPPAEGSPARDDVEWFADAWQGGPRFNLRAATGTGLHLSLTASDDYLGAGATGRFLASVEAALVDLADGAPETVGAVDLAPLRKVSPPPPTQDGDTAHE</sequence>
<dbReference type="GO" id="GO:0043041">
    <property type="term" value="P:amino acid activation for nonribosomal peptide biosynthetic process"/>
    <property type="evidence" value="ECO:0007669"/>
    <property type="project" value="TreeGrafter"/>
</dbReference>
<name>A0A7W7GL94_9ACTN</name>
<dbReference type="GO" id="GO:0009366">
    <property type="term" value="C:enterobactin synthetase complex"/>
    <property type="evidence" value="ECO:0007669"/>
    <property type="project" value="TreeGrafter"/>
</dbReference>
<dbReference type="InterPro" id="IPR023213">
    <property type="entry name" value="CAT-like_dom_sf"/>
</dbReference>
<dbReference type="GO" id="GO:0008610">
    <property type="term" value="P:lipid biosynthetic process"/>
    <property type="evidence" value="ECO:0007669"/>
    <property type="project" value="UniProtKB-ARBA"/>
</dbReference>
<reference evidence="2 3" key="1">
    <citation type="submission" date="2020-08" db="EMBL/GenBank/DDBJ databases">
        <title>Sequencing the genomes of 1000 actinobacteria strains.</title>
        <authorList>
            <person name="Klenk H.-P."/>
        </authorList>
    </citation>
    <scope>NUCLEOTIDE SEQUENCE [LARGE SCALE GENOMIC DNA]</scope>
    <source>
        <strain evidence="2 3">DSM 40483</strain>
    </source>
</reference>
<dbReference type="InterPro" id="IPR001242">
    <property type="entry name" value="Condensation_dom"/>
</dbReference>
<proteinExistence type="predicted"/>
<dbReference type="PANTHER" id="PTHR45527:SF1">
    <property type="entry name" value="FATTY ACID SYNTHASE"/>
    <property type="match status" value="1"/>
</dbReference>
<evidence type="ECO:0000259" key="1">
    <source>
        <dbReference type="Pfam" id="PF00668"/>
    </source>
</evidence>
<accession>A0A7W7GL94</accession>
<gene>
    <name evidence="2" type="ORF">BJ965_006615</name>
</gene>
<dbReference type="AlphaFoldDB" id="A0A7W7GL94"/>
<dbReference type="Proteomes" id="UP000565089">
    <property type="component" value="Unassembled WGS sequence"/>
</dbReference>
<dbReference type="GeneID" id="95798578"/>
<organism evidence="2 3">
    <name type="scientific">Streptomyces luteogriseus</name>
    <dbReference type="NCBI Taxonomy" id="68233"/>
    <lineage>
        <taxon>Bacteria</taxon>
        <taxon>Bacillati</taxon>
        <taxon>Actinomycetota</taxon>
        <taxon>Actinomycetes</taxon>
        <taxon>Kitasatosporales</taxon>
        <taxon>Streptomycetaceae</taxon>
        <taxon>Streptomyces</taxon>
    </lineage>
</organism>
<dbReference type="EMBL" id="JACHMS010000001">
    <property type="protein sequence ID" value="MBB4716733.1"/>
    <property type="molecule type" value="Genomic_DNA"/>
</dbReference>
<dbReference type="GO" id="GO:0047527">
    <property type="term" value="F:2,3-dihydroxybenzoate-serine ligase activity"/>
    <property type="evidence" value="ECO:0007669"/>
    <property type="project" value="TreeGrafter"/>
</dbReference>
<dbReference type="Gene3D" id="3.30.559.10">
    <property type="entry name" value="Chloramphenicol acetyltransferase-like domain"/>
    <property type="match status" value="1"/>
</dbReference>
<dbReference type="GO" id="GO:0009239">
    <property type="term" value="P:enterobactin biosynthetic process"/>
    <property type="evidence" value="ECO:0007669"/>
    <property type="project" value="TreeGrafter"/>
</dbReference>
<feature type="domain" description="Condensation" evidence="1">
    <location>
        <begin position="27"/>
        <end position="339"/>
    </location>
</feature>
<dbReference type="PANTHER" id="PTHR45527">
    <property type="entry name" value="NONRIBOSOMAL PEPTIDE SYNTHETASE"/>
    <property type="match status" value="1"/>
</dbReference>
<keyword evidence="3" id="KW-1185">Reference proteome</keyword>